<dbReference type="InterPro" id="IPR049883">
    <property type="entry name" value="NOTCH1_EGF-like"/>
</dbReference>
<dbReference type="InterPro" id="IPR003599">
    <property type="entry name" value="Ig_sub"/>
</dbReference>
<keyword evidence="9 11" id="KW-1015">Disulfide bond</keyword>
<evidence type="ECO:0000259" key="12">
    <source>
        <dbReference type="PROSITE" id="PS50026"/>
    </source>
</evidence>
<dbReference type="GeneID" id="103597829"/>
<keyword evidence="4" id="KW-0272">Extracellular matrix</keyword>
<protein>
    <submittedName>
        <fullName evidence="16">Hemicentin-2</fullName>
    </submittedName>
</protein>
<dbReference type="Pfam" id="PF12662">
    <property type="entry name" value="cEGF"/>
    <property type="match status" value="1"/>
</dbReference>
<dbReference type="InterPro" id="IPR018097">
    <property type="entry name" value="EGF_Ca-bd_CS"/>
</dbReference>
<proteinExistence type="inferred from homology"/>
<dbReference type="InterPro" id="IPR000742">
    <property type="entry name" value="EGF"/>
</dbReference>
<dbReference type="InterPro" id="IPR009030">
    <property type="entry name" value="Growth_fac_rcpt_cys_sf"/>
</dbReference>
<dbReference type="PROSITE" id="PS01186">
    <property type="entry name" value="EGF_2"/>
    <property type="match status" value="2"/>
</dbReference>
<keyword evidence="15" id="KW-1185">Reference proteome</keyword>
<evidence type="ECO:0000313" key="15">
    <source>
        <dbReference type="Proteomes" id="UP000694923"/>
    </source>
</evidence>
<dbReference type="SMART" id="SM00181">
    <property type="entry name" value="EGF"/>
    <property type="match status" value="5"/>
</dbReference>
<dbReference type="Proteomes" id="UP000694923">
    <property type="component" value="Unplaced"/>
</dbReference>
<keyword evidence="7" id="KW-0677">Repeat</keyword>
<dbReference type="Gene3D" id="2.60.40.10">
    <property type="entry name" value="Immunoglobulins"/>
    <property type="match status" value="2"/>
</dbReference>
<accession>A0ABM0RH16</accession>
<dbReference type="Gene3D" id="2.10.25.10">
    <property type="entry name" value="Laminin"/>
    <property type="match status" value="6"/>
</dbReference>
<organism evidence="15 16">
    <name type="scientific">Galeopterus variegatus</name>
    <name type="common">Malayan flying lemur</name>
    <name type="synonym">Cynocephalus variegatus</name>
    <dbReference type="NCBI Taxonomy" id="482537"/>
    <lineage>
        <taxon>Eukaryota</taxon>
        <taxon>Metazoa</taxon>
        <taxon>Chordata</taxon>
        <taxon>Craniata</taxon>
        <taxon>Vertebrata</taxon>
        <taxon>Euteleostomi</taxon>
        <taxon>Mammalia</taxon>
        <taxon>Eutheria</taxon>
        <taxon>Euarchontoglires</taxon>
        <taxon>Dermoptera</taxon>
        <taxon>Cynocephalidae</taxon>
        <taxon>Galeopterus</taxon>
    </lineage>
</organism>
<dbReference type="CDD" id="cd00054">
    <property type="entry name" value="EGF_CA"/>
    <property type="match status" value="5"/>
</dbReference>
<feature type="domain" description="EGF-like" evidence="12">
    <location>
        <begin position="645"/>
        <end position="684"/>
    </location>
</feature>
<comment type="caution">
    <text evidence="11">Lacks conserved residue(s) required for the propagation of feature annotation.</text>
</comment>
<evidence type="ECO:0000256" key="1">
    <source>
        <dbReference type="ARBA" id="ARBA00004498"/>
    </source>
</evidence>
<dbReference type="Pfam" id="PF07645">
    <property type="entry name" value="EGF_CA"/>
    <property type="match status" value="4"/>
</dbReference>
<evidence type="ECO:0000256" key="4">
    <source>
        <dbReference type="ARBA" id="ARBA00022530"/>
    </source>
</evidence>
<dbReference type="PROSITE" id="PS50026">
    <property type="entry name" value="EGF_3"/>
    <property type="match status" value="4"/>
</dbReference>
<evidence type="ECO:0000256" key="3">
    <source>
        <dbReference type="ARBA" id="ARBA00022525"/>
    </source>
</evidence>
<evidence type="ECO:0000256" key="7">
    <source>
        <dbReference type="ARBA" id="ARBA00022737"/>
    </source>
</evidence>
<evidence type="ECO:0000256" key="10">
    <source>
        <dbReference type="ARBA" id="ARBA00023180"/>
    </source>
</evidence>
<dbReference type="InterPro" id="IPR003598">
    <property type="entry name" value="Ig_sub2"/>
</dbReference>
<dbReference type="InterPro" id="IPR026823">
    <property type="entry name" value="cEGF"/>
</dbReference>
<evidence type="ECO:0000259" key="14">
    <source>
        <dbReference type="PROSITE" id="PS50993"/>
    </source>
</evidence>
<feature type="domain" description="Nidogen G2 beta-barrel" evidence="14">
    <location>
        <begin position="136"/>
        <end position="358"/>
    </location>
</feature>
<dbReference type="SUPFAM" id="SSF48726">
    <property type="entry name" value="Immunoglobulin"/>
    <property type="match status" value="2"/>
</dbReference>
<dbReference type="Pfam" id="PF07474">
    <property type="entry name" value="G2F"/>
    <property type="match status" value="1"/>
</dbReference>
<feature type="domain" description="EGF-like" evidence="12">
    <location>
        <begin position="372"/>
        <end position="412"/>
    </location>
</feature>
<evidence type="ECO:0000256" key="6">
    <source>
        <dbReference type="ARBA" id="ARBA00022729"/>
    </source>
</evidence>
<keyword evidence="3" id="KW-0964">Secreted</keyword>
<dbReference type="Gene3D" id="2.40.155.10">
    <property type="entry name" value="Green fluorescent protein"/>
    <property type="match status" value="1"/>
</dbReference>
<evidence type="ECO:0000313" key="16">
    <source>
        <dbReference type="RefSeq" id="XP_008579907.1"/>
    </source>
</evidence>
<dbReference type="SUPFAM" id="SSF54511">
    <property type="entry name" value="GFP-like"/>
    <property type="match status" value="1"/>
</dbReference>
<sequence>MPRCPEHHTPLSRAHLQMDDAGQYQCLAENNMGTAKKVVTLVLQSAPVFQVEPQDMTVRSGDDVALQCQATGEPAPTLEWLRAGRPLQASGRLQTQLDGSLWLQRVEAEDTGTYECVAHNLLGSSTARAFLTVRGEPRGSQGSLMGVINGQEFGVATLNTSVQQEVRSGVTSIRSSISHVPANVGPLMRVLVVTIAPIYWALAGENGEALNGHSLTGGRFRQESHVEFATGELLRMTQVARGLDPDGLLLLDMVINGIVPESLADADLQVQDFQEQYVQTGPGQLFVGSTQRFLQGNQPTFLRCNHSIQYDAARGPQPQLVQHLRASGISTAFNPKAEALRFQLTTALQAEENEVGCPEGFELDTQGAFCVDRDECSGGPSPCSHSCHNMPGRFACSCPAGFTLAWDDRNCRAGPSTAKPPLGSELCAQGGIVCSLVSEASGRGPRVPWDVDECAWDAHPCREGQRCVNLLGSYHCLPDCGPGFRAAADGAGCEDVDECQEHLDECHYNQLCENIPGGHRCGCPRGYQTQGPGLPCLDINECLQLPAACAHQCRNLQGGYRCLCPPGQTLLHDGKTCIPLQRSGQNETTVSHRGPFASWLRPRAPIPGGSYQAWVSLRPRPGTLSSMGRAWCPPGFIRQNGICTDLDECQVRNLCQHACRNTEGSYQCLCPSGYRLLPSGKNCQDINECEEDGIECGPSQMCFNTRGSYQCVDTPCPATYRQGSSPGVYTRRALTRAGLYRPTVRAAAPRHQSVFVLLIAVSPFPY</sequence>
<dbReference type="SUPFAM" id="SSF57196">
    <property type="entry name" value="EGF/Laminin"/>
    <property type="match status" value="1"/>
</dbReference>
<comment type="subcellular location">
    <subcellularLocation>
        <location evidence="1">Secreted</location>
        <location evidence="1">Extracellular space</location>
        <location evidence="1">Extracellular matrix</location>
    </subcellularLocation>
</comment>
<keyword evidence="10" id="KW-0325">Glycoprotein</keyword>
<feature type="domain" description="EGF-like" evidence="12">
    <location>
        <begin position="538"/>
        <end position="578"/>
    </location>
</feature>
<dbReference type="PROSITE" id="PS01187">
    <property type="entry name" value="EGF_CA"/>
    <property type="match status" value="2"/>
</dbReference>
<feature type="domain" description="EGF-like" evidence="12">
    <location>
        <begin position="495"/>
        <end position="533"/>
    </location>
</feature>
<dbReference type="InterPro" id="IPR001881">
    <property type="entry name" value="EGF-like_Ca-bd_dom"/>
</dbReference>
<dbReference type="InterPro" id="IPR013783">
    <property type="entry name" value="Ig-like_fold"/>
</dbReference>
<dbReference type="InterPro" id="IPR036179">
    <property type="entry name" value="Ig-like_dom_sf"/>
</dbReference>
<dbReference type="SUPFAM" id="SSF57184">
    <property type="entry name" value="Growth factor receptor domain"/>
    <property type="match status" value="2"/>
</dbReference>
<dbReference type="RefSeq" id="XP_008579907.1">
    <property type="nucleotide sequence ID" value="XM_008581685.1"/>
</dbReference>
<dbReference type="InterPro" id="IPR000152">
    <property type="entry name" value="EGF-type_Asp/Asn_hydroxyl_site"/>
</dbReference>
<keyword evidence="6" id="KW-0732">Signal</keyword>
<reference evidence="16" key="1">
    <citation type="submission" date="2025-08" db="UniProtKB">
        <authorList>
            <consortium name="RefSeq"/>
        </authorList>
    </citation>
    <scope>IDENTIFICATION</scope>
</reference>
<keyword evidence="5 11" id="KW-0245">EGF-like domain</keyword>
<comment type="similarity">
    <text evidence="2">Belongs to the fibulin family.</text>
</comment>
<dbReference type="PROSITE" id="PS50993">
    <property type="entry name" value="NIDOGEN_G2"/>
    <property type="match status" value="1"/>
</dbReference>
<evidence type="ECO:0000256" key="2">
    <source>
        <dbReference type="ARBA" id="ARBA00006127"/>
    </source>
</evidence>
<dbReference type="PANTHER" id="PTHR24050">
    <property type="entry name" value="PA14 DOMAIN-CONTAINING PROTEIN"/>
    <property type="match status" value="1"/>
</dbReference>
<dbReference type="SMART" id="SM00682">
    <property type="entry name" value="G2F"/>
    <property type="match status" value="1"/>
</dbReference>
<dbReference type="SMART" id="SM00179">
    <property type="entry name" value="EGF_CA"/>
    <property type="match status" value="6"/>
</dbReference>
<keyword evidence="8" id="KW-0106">Calcium</keyword>
<dbReference type="InterPro" id="IPR052235">
    <property type="entry name" value="Nephronectin_domain"/>
</dbReference>
<dbReference type="PROSITE" id="PS50835">
    <property type="entry name" value="IG_LIKE"/>
    <property type="match status" value="1"/>
</dbReference>
<dbReference type="PROSITE" id="PS00010">
    <property type="entry name" value="ASX_HYDROXYL"/>
    <property type="match status" value="3"/>
</dbReference>
<gene>
    <name evidence="16" type="primary">HMCN2</name>
</gene>
<name>A0ABM0RH16_GALVR</name>
<dbReference type="SMART" id="SM00408">
    <property type="entry name" value="IGc2"/>
    <property type="match status" value="1"/>
</dbReference>
<dbReference type="InterPro" id="IPR007110">
    <property type="entry name" value="Ig-like_dom"/>
</dbReference>
<feature type="domain" description="Ig-like" evidence="13">
    <location>
        <begin position="47"/>
        <end position="132"/>
    </location>
</feature>
<dbReference type="InterPro" id="IPR006605">
    <property type="entry name" value="G2_nidogen/fibulin_G2F"/>
</dbReference>
<dbReference type="InterPro" id="IPR013098">
    <property type="entry name" value="Ig_I-set"/>
</dbReference>
<dbReference type="SMART" id="SM00409">
    <property type="entry name" value="IG"/>
    <property type="match status" value="1"/>
</dbReference>
<dbReference type="InterPro" id="IPR009017">
    <property type="entry name" value="GFP"/>
</dbReference>
<evidence type="ECO:0000259" key="13">
    <source>
        <dbReference type="PROSITE" id="PS50835"/>
    </source>
</evidence>
<dbReference type="PANTHER" id="PTHR24050:SF27">
    <property type="entry name" value="FIBRILLIN-1"/>
    <property type="match status" value="1"/>
</dbReference>
<evidence type="ECO:0000256" key="11">
    <source>
        <dbReference type="PROSITE-ProRule" id="PRU00076"/>
    </source>
</evidence>
<evidence type="ECO:0000256" key="8">
    <source>
        <dbReference type="ARBA" id="ARBA00022837"/>
    </source>
</evidence>
<evidence type="ECO:0000256" key="5">
    <source>
        <dbReference type="ARBA" id="ARBA00022536"/>
    </source>
</evidence>
<feature type="disulfide bond" evidence="11">
    <location>
        <begin position="649"/>
        <end position="659"/>
    </location>
</feature>
<evidence type="ECO:0000256" key="9">
    <source>
        <dbReference type="ARBA" id="ARBA00023157"/>
    </source>
</evidence>
<dbReference type="Pfam" id="PF07679">
    <property type="entry name" value="I-set"/>
    <property type="match status" value="1"/>
</dbReference>